<dbReference type="EMBL" id="LKCW01000146">
    <property type="protein sequence ID" value="KPM38044.1"/>
    <property type="molecule type" value="Genomic_DNA"/>
</dbReference>
<comment type="caution">
    <text evidence="2">The sequence shown here is derived from an EMBL/GenBank/DDBJ whole genome shotgun (WGS) entry which is preliminary data.</text>
</comment>
<feature type="domain" description="2EXR" evidence="1">
    <location>
        <begin position="5"/>
        <end position="94"/>
    </location>
</feature>
<dbReference type="AlphaFoldDB" id="A0A0N8H657"/>
<protein>
    <recommendedName>
        <fullName evidence="1">2EXR domain-containing protein</fullName>
    </recommendedName>
</protein>
<evidence type="ECO:0000313" key="3">
    <source>
        <dbReference type="Proteomes" id="UP000050424"/>
    </source>
</evidence>
<dbReference type="InterPro" id="IPR045518">
    <property type="entry name" value="2EXR"/>
</dbReference>
<dbReference type="PANTHER" id="PTHR35910:SF1">
    <property type="entry name" value="2EXR DOMAIN-CONTAINING PROTEIN"/>
    <property type="match status" value="1"/>
</dbReference>
<organism evidence="2 3">
    <name type="scientific">Neonectria ditissima</name>
    <dbReference type="NCBI Taxonomy" id="78410"/>
    <lineage>
        <taxon>Eukaryota</taxon>
        <taxon>Fungi</taxon>
        <taxon>Dikarya</taxon>
        <taxon>Ascomycota</taxon>
        <taxon>Pezizomycotina</taxon>
        <taxon>Sordariomycetes</taxon>
        <taxon>Hypocreomycetidae</taxon>
        <taxon>Hypocreales</taxon>
        <taxon>Nectriaceae</taxon>
        <taxon>Neonectria</taxon>
    </lineage>
</organism>
<evidence type="ECO:0000313" key="2">
    <source>
        <dbReference type="EMBL" id="KPM38044.1"/>
    </source>
</evidence>
<name>A0A0N8H657_9HYPO</name>
<dbReference type="OrthoDB" id="3596450at2759"/>
<proteinExistence type="predicted"/>
<dbReference type="Proteomes" id="UP000050424">
    <property type="component" value="Unassembled WGS sequence"/>
</dbReference>
<accession>A0A0N8H657</accession>
<evidence type="ECO:0000259" key="1">
    <source>
        <dbReference type="Pfam" id="PF20150"/>
    </source>
</evidence>
<gene>
    <name evidence="2" type="ORF">AK830_g8528</name>
</gene>
<keyword evidence="3" id="KW-1185">Reference proteome</keyword>
<dbReference type="Pfam" id="PF20150">
    <property type="entry name" value="2EXR"/>
    <property type="match status" value="1"/>
</dbReference>
<sequence>MAQTFHFFSQLPLELRKRIWSLAIRPNCPRAHIFTVHDEQEISDFRWEDLQLSVPKCLPKLVDAGNTLESSTYLTDGGLWTCCKESRLVMEQRFQRKTWDADQNRRVLTWEGSNKGDMPATAFFVDNDSIDHYITVVPAQDLFILQTHPPENTDQNAIARSIPAGPKLGKDGGLRNIAVEFDPALALATAILTLNQIDTRHIVEYFLKIALSKDVHMLWFIDYGMKRKQHALTKEQSEVAGDRVFSQPGRRFVEIDEGFWKSQWQHQTRDKDSPPSCRFADILRIAIAARRALLNHDQNVAAVGILACEYVET</sequence>
<dbReference type="PANTHER" id="PTHR35910">
    <property type="entry name" value="2EXR DOMAIN-CONTAINING PROTEIN"/>
    <property type="match status" value="1"/>
</dbReference>
<reference evidence="2 3" key="1">
    <citation type="submission" date="2015-09" db="EMBL/GenBank/DDBJ databases">
        <title>Draft genome of a European isolate of the apple canker pathogen Neonectria ditissima.</title>
        <authorList>
            <person name="Gomez-Cortecero A."/>
            <person name="Harrison R.J."/>
            <person name="Armitage A.D."/>
        </authorList>
    </citation>
    <scope>NUCLEOTIDE SEQUENCE [LARGE SCALE GENOMIC DNA]</scope>
    <source>
        <strain evidence="2 3">R09/05</strain>
    </source>
</reference>